<comment type="similarity">
    <text evidence="8">Belongs to the FlgI family.</text>
</comment>
<evidence type="ECO:0000256" key="4">
    <source>
        <dbReference type="ARBA" id="ARBA00022729"/>
    </source>
</evidence>
<dbReference type="PANTHER" id="PTHR30381:SF0">
    <property type="entry name" value="FLAGELLAR P-RING PROTEIN"/>
    <property type="match status" value="1"/>
</dbReference>
<evidence type="ECO:0000256" key="7">
    <source>
        <dbReference type="ARBA" id="ARBA00032344"/>
    </source>
</evidence>
<comment type="subunit">
    <text evidence="8">The basal body constitutes a major portion of the flagellar organelle and consists of four rings (L,P,S, and M) mounted on a central rod.</text>
</comment>
<dbReference type="GO" id="GO:0009428">
    <property type="term" value="C:bacterial-type flagellum basal body, distal rod, P ring"/>
    <property type="evidence" value="ECO:0007669"/>
    <property type="project" value="InterPro"/>
</dbReference>
<sequence precursor="true">MRLLLAGLAAGFLALQSAAAQDGSRMPITLDPQTGEIVSVVDGPLPFAGRDGPTLLAADMAPNSPLPPPPAVAPVVPRSGPEPRAPSTPDTMVHALSPGDVRIKDIAAVEGVRENQLVGYGLVVGLQGTGDTLRNAAFSEQSLQSMLERLGVNVRDSALRTRNIAAVIATAELPAFAGTGSRIDVNVASLGDASSLQGGTLIITQLAGADGEVYAVAQGPVAVTGYTAAGMAESVQKGTPTAGRIPNGALIERELQTSLDGLGTLTFKLRNPDFRTAVRITDAINSYSRRRYGAAVAEERDYRTVALVKPRGMSAARFIAEIEGLPVRPDTPARVVIDERSGTVVMGADVRISTVAITHGNLSIRVTETPVVSQPEPFSDGETVVLPRTMVDASESGGKLAIVGGTDLQTLVRGLNQIGLKPTGVIAIVQAMKTAGALQADLVVQ</sequence>
<keyword evidence="6 8" id="KW-0975">Bacterial flagellum</keyword>
<dbReference type="HAMAP" id="MF_00416">
    <property type="entry name" value="FlgI"/>
    <property type="match status" value="1"/>
</dbReference>
<reference evidence="10" key="1">
    <citation type="submission" date="2016-08" db="EMBL/GenBank/DDBJ databases">
        <authorList>
            <person name="Seilhamer J.J."/>
        </authorList>
    </citation>
    <scope>NUCLEOTIDE SEQUENCE</scope>
    <source>
        <strain evidence="10">86</strain>
    </source>
</reference>
<evidence type="ECO:0000313" key="10">
    <source>
        <dbReference type="EMBL" id="SCM74885.1"/>
    </source>
</evidence>
<keyword evidence="5" id="KW-0574">Periplasm</keyword>
<evidence type="ECO:0000256" key="2">
    <source>
        <dbReference type="ARBA" id="ARBA00004117"/>
    </source>
</evidence>
<dbReference type="GO" id="GO:0030288">
    <property type="term" value="C:outer membrane-bounded periplasmic space"/>
    <property type="evidence" value="ECO:0007669"/>
    <property type="project" value="InterPro"/>
</dbReference>
<feature type="region of interest" description="Disordered" evidence="9">
    <location>
        <begin position="64"/>
        <end position="91"/>
    </location>
</feature>
<organism evidence="10">
    <name type="scientific">uncultured Pleomorphomonas sp</name>
    <dbReference type="NCBI Taxonomy" id="442121"/>
    <lineage>
        <taxon>Bacteria</taxon>
        <taxon>Pseudomonadati</taxon>
        <taxon>Pseudomonadota</taxon>
        <taxon>Alphaproteobacteria</taxon>
        <taxon>Hyphomicrobiales</taxon>
        <taxon>Pleomorphomonadaceae</taxon>
        <taxon>Pleomorphomonas</taxon>
        <taxon>environmental samples</taxon>
    </lineage>
</organism>
<dbReference type="GO" id="GO:0071973">
    <property type="term" value="P:bacterial-type flagellum-dependent cell motility"/>
    <property type="evidence" value="ECO:0007669"/>
    <property type="project" value="InterPro"/>
</dbReference>
<proteinExistence type="inferred from homology"/>
<dbReference type="PANTHER" id="PTHR30381">
    <property type="entry name" value="FLAGELLAR P-RING PERIPLASMIC PROTEIN FLGI"/>
    <property type="match status" value="1"/>
</dbReference>
<feature type="signal peptide" evidence="8">
    <location>
        <begin position="1"/>
        <end position="20"/>
    </location>
</feature>
<dbReference type="NCBIfam" id="NF003676">
    <property type="entry name" value="PRK05303.1"/>
    <property type="match status" value="1"/>
</dbReference>
<comment type="function">
    <text evidence="1 8">Assembles around the rod to form the L-ring and probably protects the motor/basal body from shearing forces during rotation.</text>
</comment>
<gene>
    <name evidence="8" type="primary">flgI</name>
    <name evidence="10" type="ORF">KL86PLE_130388</name>
</gene>
<name>A0A212LBH2_9HYPH</name>
<dbReference type="Pfam" id="PF02119">
    <property type="entry name" value="FlgI"/>
    <property type="match status" value="1"/>
</dbReference>
<dbReference type="AlphaFoldDB" id="A0A212LBH2"/>
<dbReference type="NCBIfam" id="NF009430">
    <property type="entry name" value="PRK12789.1"/>
    <property type="match status" value="1"/>
</dbReference>
<evidence type="ECO:0000256" key="9">
    <source>
        <dbReference type="SAM" id="MobiDB-lite"/>
    </source>
</evidence>
<dbReference type="GO" id="GO:0005198">
    <property type="term" value="F:structural molecule activity"/>
    <property type="evidence" value="ECO:0007669"/>
    <property type="project" value="InterPro"/>
</dbReference>
<evidence type="ECO:0000256" key="6">
    <source>
        <dbReference type="ARBA" id="ARBA00023143"/>
    </source>
</evidence>
<protein>
    <recommendedName>
        <fullName evidence="3 8">Flagellar P-ring protein</fullName>
    </recommendedName>
    <alternativeName>
        <fullName evidence="7 8">Basal body P-ring protein</fullName>
    </alternativeName>
</protein>
<keyword evidence="10" id="KW-0966">Cell projection</keyword>
<dbReference type="InterPro" id="IPR001782">
    <property type="entry name" value="Flag_FlgI"/>
</dbReference>
<keyword evidence="10" id="KW-0969">Cilium</keyword>
<accession>A0A212LBH2</accession>
<dbReference type="PRINTS" id="PR01010">
    <property type="entry name" value="FLGPRINGFLGI"/>
</dbReference>
<evidence type="ECO:0000256" key="8">
    <source>
        <dbReference type="HAMAP-Rule" id="MF_00416"/>
    </source>
</evidence>
<evidence type="ECO:0000256" key="5">
    <source>
        <dbReference type="ARBA" id="ARBA00022764"/>
    </source>
</evidence>
<evidence type="ECO:0000256" key="3">
    <source>
        <dbReference type="ARBA" id="ARBA00019515"/>
    </source>
</evidence>
<keyword evidence="4 8" id="KW-0732">Signal</keyword>
<feature type="chain" id="PRO_5013414990" description="Flagellar P-ring protein" evidence="8">
    <location>
        <begin position="21"/>
        <end position="445"/>
    </location>
</feature>
<dbReference type="EMBL" id="FMJD01000005">
    <property type="protein sequence ID" value="SCM74885.1"/>
    <property type="molecule type" value="Genomic_DNA"/>
</dbReference>
<comment type="subcellular location">
    <subcellularLocation>
        <location evidence="2 8">Bacterial flagellum basal body</location>
    </subcellularLocation>
</comment>
<evidence type="ECO:0000256" key="1">
    <source>
        <dbReference type="ARBA" id="ARBA00002591"/>
    </source>
</evidence>
<keyword evidence="10" id="KW-0282">Flagellum</keyword>